<protein>
    <submittedName>
        <fullName evidence="1">Uncharacterized protein</fullName>
    </submittedName>
</protein>
<evidence type="ECO:0000313" key="1">
    <source>
        <dbReference type="EMBL" id="CAD8060837.1"/>
    </source>
</evidence>
<accession>A0A8S1L0C7</accession>
<name>A0A8S1L0C7_PARPR</name>
<dbReference type="PANTHER" id="PTHR45737">
    <property type="entry name" value="VON WILLEBRAND FACTOR A DOMAIN-CONTAINING PROTEIN 5A"/>
    <property type="match status" value="1"/>
</dbReference>
<dbReference type="EMBL" id="CAJJDM010000030">
    <property type="protein sequence ID" value="CAD8060837.1"/>
    <property type="molecule type" value="Genomic_DNA"/>
</dbReference>
<keyword evidence="2" id="KW-1185">Reference proteome</keyword>
<dbReference type="PANTHER" id="PTHR45737:SF6">
    <property type="entry name" value="VON WILLEBRAND FACTOR A DOMAIN-CONTAINING PROTEIN 5A"/>
    <property type="match status" value="1"/>
</dbReference>
<proteinExistence type="predicted"/>
<comment type="caution">
    <text evidence="1">The sequence shown here is derived from an EMBL/GenBank/DDBJ whole genome shotgun (WGS) entry which is preliminary data.</text>
</comment>
<dbReference type="AlphaFoldDB" id="A0A8S1L0C7"/>
<sequence>MNADFGETDLLVALIQGIYNENYQKCKYHSQDFKCFLLTDGEDFLKKSVSQYKKNEDMKLEINHCSEYLVIRLAEVGNGECQLVGYNEDINYKVIDLLEDSLNIYLK</sequence>
<evidence type="ECO:0000313" key="2">
    <source>
        <dbReference type="Proteomes" id="UP000688137"/>
    </source>
</evidence>
<organism evidence="1 2">
    <name type="scientific">Paramecium primaurelia</name>
    <dbReference type="NCBI Taxonomy" id="5886"/>
    <lineage>
        <taxon>Eukaryota</taxon>
        <taxon>Sar</taxon>
        <taxon>Alveolata</taxon>
        <taxon>Ciliophora</taxon>
        <taxon>Intramacronucleata</taxon>
        <taxon>Oligohymenophorea</taxon>
        <taxon>Peniculida</taxon>
        <taxon>Parameciidae</taxon>
        <taxon>Paramecium</taxon>
    </lineage>
</organism>
<dbReference type="Proteomes" id="UP000688137">
    <property type="component" value="Unassembled WGS sequence"/>
</dbReference>
<gene>
    <name evidence="1" type="ORF">PPRIM_AZ9-3.1.T0310003</name>
</gene>
<reference evidence="1" key="1">
    <citation type="submission" date="2021-01" db="EMBL/GenBank/DDBJ databases">
        <authorList>
            <consortium name="Genoscope - CEA"/>
            <person name="William W."/>
        </authorList>
    </citation>
    <scope>NUCLEOTIDE SEQUENCE</scope>
</reference>